<keyword evidence="2" id="KW-0812">Transmembrane</keyword>
<feature type="compositionally biased region" description="Low complexity" evidence="1">
    <location>
        <begin position="156"/>
        <end position="170"/>
    </location>
</feature>
<keyword evidence="2" id="KW-0472">Membrane</keyword>
<evidence type="ECO:0000256" key="1">
    <source>
        <dbReference type="SAM" id="MobiDB-lite"/>
    </source>
</evidence>
<feature type="transmembrane region" description="Helical" evidence="2">
    <location>
        <begin position="44"/>
        <end position="63"/>
    </location>
</feature>
<dbReference type="Proteomes" id="UP001527202">
    <property type="component" value="Unassembled WGS sequence"/>
</dbReference>
<gene>
    <name evidence="3" type="ORF">M5X16_23535</name>
</gene>
<organism evidence="3 4">
    <name type="scientific">Paenibacillus chitinolyticus</name>
    <dbReference type="NCBI Taxonomy" id="79263"/>
    <lineage>
        <taxon>Bacteria</taxon>
        <taxon>Bacillati</taxon>
        <taxon>Bacillota</taxon>
        <taxon>Bacilli</taxon>
        <taxon>Bacillales</taxon>
        <taxon>Paenibacillaceae</taxon>
        <taxon>Paenibacillus</taxon>
    </lineage>
</organism>
<feature type="region of interest" description="Disordered" evidence="1">
    <location>
        <begin position="153"/>
        <end position="180"/>
    </location>
</feature>
<sequence>MSLYADMFISKWHLITLGLILIAWIALIAGGYDKRTILRSGGGAVLLLYIVSTIPIATITHGAHKIDESMRSELDRHYQERMSKSEVREDIDRLAVAAGAFSDDDSYDIRVYAGNYSSAYTFRGSLTFTTYDAQGQVVHEKSYDNVIIAPGEKKSSTTTTRRTHSLHTGIPLPPGRRPGSPDSRVIFWREGLLPASCFTGWRKGKQRQKKNKACPGFKTRACFV</sequence>
<evidence type="ECO:0000313" key="4">
    <source>
        <dbReference type="Proteomes" id="UP001527202"/>
    </source>
</evidence>
<proteinExistence type="predicted"/>
<keyword evidence="2" id="KW-1133">Transmembrane helix</keyword>
<evidence type="ECO:0000313" key="3">
    <source>
        <dbReference type="EMBL" id="MCY9598732.1"/>
    </source>
</evidence>
<name>A0ABT4FNN5_9BACL</name>
<comment type="caution">
    <text evidence="3">The sequence shown here is derived from an EMBL/GenBank/DDBJ whole genome shotgun (WGS) entry which is preliminary data.</text>
</comment>
<feature type="transmembrane region" description="Helical" evidence="2">
    <location>
        <begin position="12"/>
        <end position="32"/>
    </location>
</feature>
<dbReference type="EMBL" id="JAMDMJ010000034">
    <property type="protein sequence ID" value="MCY9598732.1"/>
    <property type="molecule type" value="Genomic_DNA"/>
</dbReference>
<dbReference type="RefSeq" id="WP_241688761.1">
    <property type="nucleotide sequence ID" value="NZ_CP026520.1"/>
</dbReference>
<reference evidence="3 4" key="1">
    <citation type="submission" date="2022-05" db="EMBL/GenBank/DDBJ databases">
        <title>Genome Sequencing of Bee-Associated Microbes.</title>
        <authorList>
            <person name="Dunlap C."/>
        </authorList>
    </citation>
    <scope>NUCLEOTIDE SEQUENCE [LARGE SCALE GENOMIC DNA]</scope>
    <source>
        <strain evidence="3 4">NRRL B-23120</strain>
    </source>
</reference>
<dbReference type="GeneID" id="95379080"/>
<protein>
    <submittedName>
        <fullName evidence="3">Uncharacterized protein</fullName>
    </submittedName>
</protein>
<evidence type="ECO:0000256" key="2">
    <source>
        <dbReference type="SAM" id="Phobius"/>
    </source>
</evidence>
<keyword evidence="4" id="KW-1185">Reference proteome</keyword>
<accession>A0ABT4FNN5</accession>